<keyword evidence="2" id="KW-0472">Membrane</keyword>
<keyword evidence="2" id="KW-1133">Transmembrane helix</keyword>
<accession>A0A6S6SM13</accession>
<evidence type="ECO:0000313" key="3">
    <source>
        <dbReference type="EMBL" id="CAA6803985.1"/>
    </source>
</evidence>
<sequence>MGSGLKLLVGGVILGLMAVFAFIGVKSLIDDKSAGGNQQAQQQIQQSVQAPPITQADDTSQTLADQAAQQPADTTQLTSTEPAQQDPDTATQTAEQNTAAPAQQDQNATTQIPAQQPEQVTQSTKEEEKLDMQLIDEYGGLQLTLSDPASPGGKVQGQFIIRDVQDQEVANIKDADTASFDLSPGIYEVTVIAQGKKSARMVKITTGEFVTENFTLPASAPVQPTQTVQQAQQPAQNQQQAANTGKLSIAVQAATTKAPLKSNIYVQLPNGQHIAKKNYADVAEFILKAGTYRVTVKAQGKVDIVRTIGIQPNANVNQVFAMQSPASKAPAKPQPPAEGTLAMAFRAPNARNKGRFVVRDQSGNRVKRMRGVSNAEVKLKPGRYNVTAVYRGARLNKPVDVFQGKTSNITFNVNEFPRDVVQPAQNQNQPAQQQQVQVPAQRGVLQLIAVSPNGQPLKVNFMVSTLNGQRLKAANNVSVTEVTMTPQDVLVDISYEEMRGQERIKVKPGEPTVFTFTITPNNTNVAAPINRPQPQAPTSLEGMLLERLQQEIFKRTN</sequence>
<feature type="compositionally biased region" description="Low complexity" evidence="1">
    <location>
        <begin position="61"/>
        <end position="78"/>
    </location>
</feature>
<dbReference type="AlphaFoldDB" id="A0A6S6SM13"/>
<keyword evidence="2" id="KW-0812">Transmembrane</keyword>
<feature type="transmembrane region" description="Helical" evidence="2">
    <location>
        <begin position="7"/>
        <end position="29"/>
    </location>
</feature>
<feature type="region of interest" description="Disordered" evidence="1">
    <location>
        <begin position="40"/>
        <end position="126"/>
    </location>
</feature>
<reference evidence="3" key="1">
    <citation type="submission" date="2020-01" db="EMBL/GenBank/DDBJ databases">
        <authorList>
            <person name="Meier V. D."/>
            <person name="Meier V D."/>
        </authorList>
    </citation>
    <scope>NUCLEOTIDE SEQUENCE</scope>
    <source>
        <strain evidence="3">HLG_WM_MAG_09</strain>
    </source>
</reference>
<feature type="compositionally biased region" description="Low complexity" evidence="1">
    <location>
        <begin position="40"/>
        <end position="49"/>
    </location>
</feature>
<dbReference type="EMBL" id="CACVAT010000062">
    <property type="protein sequence ID" value="CAA6803985.1"/>
    <property type="molecule type" value="Genomic_DNA"/>
</dbReference>
<organism evidence="3">
    <name type="scientific">uncultured Thiotrichaceae bacterium</name>
    <dbReference type="NCBI Taxonomy" id="298394"/>
    <lineage>
        <taxon>Bacteria</taxon>
        <taxon>Pseudomonadati</taxon>
        <taxon>Pseudomonadota</taxon>
        <taxon>Gammaproteobacteria</taxon>
        <taxon>Thiotrichales</taxon>
        <taxon>Thiotrichaceae</taxon>
        <taxon>environmental samples</taxon>
    </lineage>
</organism>
<name>A0A6S6SM13_9GAMM</name>
<feature type="compositionally biased region" description="Polar residues" evidence="1">
    <location>
        <begin position="105"/>
        <end position="123"/>
    </location>
</feature>
<evidence type="ECO:0000256" key="2">
    <source>
        <dbReference type="SAM" id="Phobius"/>
    </source>
</evidence>
<proteinExistence type="predicted"/>
<feature type="compositionally biased region" description="Polar residues" evidence="1">
    <location>
        <begin position="79"/>
        <end position="88"/>
    </location>
</feature>
<gene>
    <name evidence="3" type="ORF">HELGO_WM10852</name>
</gene>
<feature type="compositionally biased region" description="Low complexity" evidence="1">
    <location>
        <begin position="89"/>
        <end position="104"/>
    </location>
</feature>
<evidence type="ECO:0000256" key="1">
    <source>
        <dbReference type="SAM" id="MobiDB-lite"/>
    </source>
</evidence>
<protein>
    <submittedName>
        <fullName evidence="3">Uncharacterized protein</fullName>
    </submittedName>
</protein>